<feature type="domain" description="ER-bound oxygenase mpaB/mpaB'/Rubber oxygenase catalytic" evidence="1">
    <location>
        <begin position="108"/>
        <end position="335"/>
    </location>
</feature>
<dbReference type="EMBL" id="PEBD01000005">
    <property type="protein sequence ID" value="PHV67797.1"/>
    <property type="molecule type" value="Genomic_DNA"/>
</dbReference>
<dbReference type="InterPro" id="IPR018713">
    <property type="entry name" value="MPAB/Lcp_cat_dom"/>
</dbReference>
<dbReference type="InterPro" id="IPR037473">
    <property type="entry name" value="Lcp-like"/>
</dbReference>
<dbReference type="PANTHER" id="PTHR37539">
    <property type="entry name" value="SECRETED PROTEIN-RELATED"/>
    <property type="match status" value="1"/>
</dbReference>
<evidence type="ECO:0000259" key="1">
    <source>
        <dbReference type="Pfam" id="PF09995"/>
    </source>
</evidence>
<name>A0A2G3PPM6_WILMA</name>
<dbReference type="GO" id="GO:0016491">
    <property type="term" value="F:oxidoreductase activity"/>
    <property type="evidence" value="ECO:0007669"/>
    <property type="project" value="InterPro"/>
</dbReference>
<comment type="caution">
    <text evidence="2">The sequence shown here is derived from an EMBL/GenBank/DDBJ whole genome shotgun (WGS) entry which is preliminary data.</text>
</comment>
<protein>
    <submittedName>
        <fullName evidence="2">TetR family transcriptional regulator</fullName>
    </submittedName>
</protein>
<dbReference type="PANTHER" id="PTHR37539:SF1">
    <property type="entry name" value="ER-BOUND OXYGENASE MPAB_MPAB'_RUBBER OXYGENASE CATALYTIC DOMAIN-CONTAINING PROTEIN"/>
    <property type="match status" value="1"/>
</dbReference>
<sequence length="404" mass="44365">MTTAPPRALVNTEKAVARFGDAGRVWLEAMWLGDDLADAVVNDDFSETSAASATEAVWAALADGVQSVSDAPRSLQDLFAFLDTEPDWVDHERLDRAADALVRHTAALGIVLGAASLVRGAGNTIAGKPLALTGRYVSQPAIRSVEVGEWLRNVITPGGMRRDGDGFAYTVRVRMIHAHVRRALRDLEVWEEAAWGVPIPQPYMAFTLAEFGHIAIDAMHKLGVRFTDRELADIYHLWRYVGHVVGMDERLNPVCESDQVRIEELYRLTSPGPGEDDRDFVVALTDDYLIPELANALPGPQRIRHAAASTLMRSLQRVFIGDDAADELHIPDGRLKHIVGRVGPLLAVAVRARQVVAGDLDRMTRNAYLARDEDLDRMRAAYRVTHDLVDNAPPTPLRAAAGRG</sequence>
<proteinExistence type="predicted"/>
<dbReference type="Proteomes" id="UP000225108">
    <property type="component" value="Unassembled WGS sequence"/>
</dbReference>
<organism evidence="2 3">
    <name type="scientific">Williamsia marianensis</name>
    <dbReference type="NCBI Taxonomy" id="85044"/>
    <lineage>
        <taxon>Bacteria</taxon>
        <taxon>Bacillati</taxon>
        <taxon>Actinomycetota</taxon>
        <taxon>Actinomycetes</taxon>
        <taxon>Mycobacteriales</taxon>
        <taxon>Nocardiaceae</taxon>
        <taxon>Williamsia</taxon>
    </lineage>
</organism>
<evidence type="ECO:0000313" key="2">
    <source>
        <dbReference type="EMBL" id="PHV67797.1"/>
    </source>
</evidence>
<accession>A0A2G3PPM6</accession>
<dbReference type="RefSeq" id="WP_099382236.1">
    <property type="nucleotide sequence ID" value="NZ_PEBD01000005.1"/>
</dbReference>
<reference evidence="2 3" key="1">
    <citation type="submission" date="2017-10" db="EMBL/GenBank/DDBJ databases">
        <title>The draft genome sequence of Williamsia sp. BULT 1.1 isolated from the semi-arid grassland soils from South Africa.</title>
        <authorList>
            <person name="Kabwe M.H."/>
            <person name="Govender N."/>
            <person name="Mutseka Lunga P."/>
            <person name="Vikram S."/>
            <person name="Makhalanyane T.P."/>
        </authorList>
    </citation>
    <scope>NUCLEOTIDE SEQUENCE [LARGE SCALE GENOMIC DNA]</scope>
    <source>
        <strain evidence="2 3">BULT 1.1</strain>
    </source>
</reference>
<dbReference type="AlphaFoldDB" id="A0A2G3PPM6"/>
<dbReference type="Pfam" id="PF09995">
    <property type="entry name" value="MPAB_Lcp_cat"/>
    <property type="match status" value="1"/>
</dbReference>
<evidence type="ECO:0000313" key="3">
    <source>
        <dbReference type="Proteomes" id="UP000225108"/>
    </source>
</evidence>
<gene>
    <name evidence="2" type="ORF">CSW57_07620</name>
</gene>